<protein>
    <recommendedName>
        <fullName evidence="1">Glucose/Sorbosone dehydrogenase domain-containing protein</fullName>
    </recommendedName>
</protein>
<evidence type="ECO:0000259" key="1">
    <source>
        <dbReference type="Pfam" id="PF07995"/>
    </source>
</evidence>
<dbReference type="STRING" id="1221500.ABE65_016775"/>
<reference evidence="2 3" key="1">
    <citation type="submission" date="2016-04" db="EMBL/GenBank/DDBJ databases">
        <title>Complete genome sequence of Fictibacillus phosphorivorans G25-29, a strain toxic to nematodes.</title>
        <authorList>
            <person name="Zheng Z."/>
        </authorList>
    </citation>
    <scope>NUCLEOTIDE SEQUENCE [LARGE SCALE GENOMIC DNA]</scope>
    <source>
        <strain evidence="2 3">G25-29</strain>
    </source>
</reference>
<dbReference type="Proteomes" id="UP000076623">
    <property type="component" value="Chromosome"/>
</dbReference>
<dbReference type="SUPFAM" id="SSF50952">
    <property type="entry name" value="Soluble quinoprotein glucose dehydrogenase"/>
    <property type="match status" value="1"/>
</dbReference>
<dbReference type="InterPro" id="IPR012938">
    <property type="entry name" value="Glc/Sorbosone_DH"/>
</dbReference>
<dbReference type="InterPro" id="IPR011042">
    <property type="entry name" value="6-blade_b-propeller_TolB-like"/>
</dbReference>
<dbReference type="PANTHER" id="PTHR19328">
    <property type="entry name" value="HEDGEHOG-INTERACTING PROTEIN"/>
    <property type="match status" value="1"/>
</dbReference>
<keyword evidence="3" id="KW-1185">Reference proteome</keyword>
<sequence>MRKNWYSLLTAFCLISGCSPLNKDEISHSSEDIVTKNLNIPWQINSTPKQMWISERTGGLVLLGPKQKKTSYSPKFSEALADGGEGGFLGFLLDQNYDSNKIAYGYYTYEKSGRLVNRVVEMRFENDEWKESRVILDGIPGGYTHNGGRMEWGPDKKLYITTGDSGEEDLSQSLKSLAGKILRINKDGSVPKDNPFYPSPIYTYGHRNPQGMTWDNKGTMFAAEHGSSNYDEINKIKPGKNYGWPLVRGDEKRDGLESPWIHSGNDTWAPSGIDYKDGYLYVAALRGESVKKVSISSKKITSIVSNVGRIRDILIVDNKMFVVTNNKDGRGQPSSDDDVLLNVSLEKVME</sequence>
<dbReference type="RefSeq" id="WP_066397369.1">
    <property type="nucleotide sequence ID" value="NZ_CP015378.1"/>
</dbReference>
<dbReference type="AlphaFoldDB" id="A0A160IR50"/>
<dbReference type="PROSITE" id="PS51257">
    <property type="entry name" value="PROKAR_LIPOPROTEIN"/>
    <property type="match status" value="1"/>
</dbReference>
<dbReference type="Pfam" id="PF07995">
    <property type="entry name" value="GSDH"/>
    <property type="match status" value="1"/>
</dbReference>
<feature type="domain" description="Glucose/Sorbosone dehydrogenase" evidence="1">
    <location>
        <begin position="38"/>
        <end position="330"/>
    </location>
</feature>
<dbReference type="PANTHER" id="PTHR19328:SF13">
    <property type="entry name" value="HIPL1 PROTEIN"/>
    <property type="match status" value="1"/>
</dbReference>
<evidence type="ECO:0000313" key="2">
    <source>
        <dbReference type="EMBL" id="ANC78362.1"/>
    </source>
</evidence>
<dbReference type="InterPro" id="IPR011041">
    <property type="entry name" value="Quinoprot_gluc/sorb_DH_b-prop"/>
</dbReference>
<gene>
    <name evidence="2" type="ORF">ABE65_016775</name>
</gene>
<dbReference type="EMBL" id="CP015378">
    <property type="protein sequence ID" value="ANC78362.1"/>
    <property type="molecule type" value="Genomic_DNA"/>
</dbReference>
<dbReference type="Gene3D" id="2.120.10.30">
    <property type="entry name" value="TolB, C-terminal domain"/>
    <property type="match status" value="1"/>
</dbReference>
<organism evidence="2 3">
    <name type="scientific">Fictibacillus phosphorivorans</name>
    <dbReference type="NCBI Taxonomy" id="1221500"/>
    <lineage>
        <taxon>Bacteria</taxon>
        <taxon>Bacillati</taxon>
        <taxon>Bacillota</taxon>
        <taxon>Bacilli</taxon>
        <taxon>Bacillales</taxon>
        <taxon>Fictibacillaceae</taxon>
        <taxon>Fictibacillus</taxon>
    </lineage>
</organism>
<name>A0A160IR50_9BACL</name>
<proteinExistence type="predicted"/>
<dbReference type="KEGG" id="fpn:ABE65_016775"/>
<accession>A0A160IR50</accession>
<evidence type="ECO:0000313" key="3">
    <source>
        <dbReference type="Proteomes" id="UP000076623"/>
    </source>
</evidence>